<name>A0ABR7L7H7_9PSEU</name>
<dbReference type="EMBL" id="JABVED010000008">
    <property type="protein sequence ID" value="MBC6448640.1"/>
    <property type="molecule type" value="Genomic_DNA"/>
</dbReference>
<dbReference type="InterPro" id="IPR007434">
    <property type="entry name" value="FemAB-like"/>
</dbReference>
<dbReference type="RefSeq" id="WP_187221122.1">
    <property type="nucleotide sequence ID" value="NZ_JABVED010000008.1"/>
</dbReference>
<sequence>MGEFVVTPGLPDDWDIAAGDCPAVGRARWINFGQSWFPGPYQTFALRAPDGTCRVAMGGAVLPEPAAVPRRDPWHILTGRTADLGLFTADDHPWPGDLDPDAVYPCLMLMYPYYGTFPVGSEAADPAGLREFADELVAWAKSEHIASITVLYLTPPADPLVAALAEAGFATAAMGQRCDMPVTWSDFPGYLATLPKKYRDEVKRELNRMRERGLVTGTRALADDEPELLDLRCRLIAKYDGGVNRADQAAIFDMIREYVAPEDITVFTVSDGDRLVSFSLFIQDGREWTVMLTGTAYGEPNADYGYFSAMFYQPAELAPAKGVTQVSYGYGTLDAKRRRGCLLYPYQSAELRL</sequence>
<evidence type="ECO:0000313" key="2">
    <source>
        <dbReference type="Proteomes" id="UP000734823"/>
    </source>
</evidence>
<dbReference type="Proteomes" id="UP000734823">
    <property type="component" value="Unassembled WGS sequence"/>
</dbReference>
<proteinExistence type="predicted"/>
<dbReference type="InterPro" id="IPR016181">
    <property type="entry name" value="Acyl_CoA_acyltransferase"/>
</dbReference>
<reference evidence="1 2" key="1">
    <citation type="submission" date="2020-06" db="EMBL/GenBank/DDBJ databases">
        <title>Actinokineospora xiongansis sp. nov., isolated from soil of Baiyangdian.</title>
        <authorList>
            <person name="Zhang X."/>
        </authorList>
    </citation>
    <scope>NUCLEOTIDE SEQUENCE [LARGE SCALE GENOMIC DNA]</scope>
    <source>
        <strain evidence="1 2">HBU206404</strain>
    </source>
</reference>
<organism evidence="1 2">
    <name type="scientific">Actinokineospora xionganensis</name>
    <dbReference type="NCBI Taxonomy" id="2684470"/>
    <lineage>
        <taxon>Bacteria</taxon>
        <taxon>Bacillati</taxon>
        <taxon>Actinomycetota</taxon>
        <taxon>Actinomycetes</taxon>
        <taxon>Pseudonocardiales</taxon>
        <taxon>Pseudonocardiaceae</taxon>
        <taxon>Actinokineospora</taxon>
    </lineage>
</organism>
<gene>
    <name evidence="1" type="ORF">GPZ80_15800</name>
</gene>
<evidence type="ECO:0000313" key="1">
    <source>
        <dbReference type="EMBL" id="MBC6448640.1"/>
    </source>
</evidence>
<protein>
    <submittedName>
        <fullName evidence="1">GNAT family N-acetyltransferase</fullName>
    </submittedName>
</protein>
<keyword evidence="2" id="KW-1185">Reference proteome</keyword>
<comment type="caution">
    <text evidence="1">The sequence shown here is derived from an EMBL/GenBank/DDBJ whole genome shotgun (WGS) entry which is preliminary data.</text>
</comment>
<dbReference type="SUPFAM" id="SSF55729">
    <property type="entry name" value="Acyl-CoA N-acyltransferases (Nat)"/>
    <property type="match status" value="1"/>
</dbReference>
<accession>A0ABR7L7H7</accession>
<dbReference type="Pfam" id="PF04339">
    <property type="entry name" value="FemAB_like"/>
    <property type="match status" value="1"/>
</dbReference>